<reference evidence="4" key="1">
    <citation type="submission" date="2021-06" db="EMBL/GenBank/DDBJ databases">
        <authorList>
            <person name="Hodson N. C."/>
            <person name="Mongue J. A."/>
            <person name="Jaron S. K."/>
        </authorList>
    </citation>
    <scope>NUCLEOTIDE SEQUENCE</scope>
</reference>
<feature type="non-terminal residue" evidence="4">
    <location>
        <position position="63"/>
    </location>
</feature>
<dbReference type="OrthoDB" id="2789670at2759"/>
<dbReference type="GO" id="GO:0005506">
    <property type="term" value="F:iron ion binding"/>
    <property type="evidence" value="ECO:0007669"/>
    <property type="project" value="InterPro"/>
</dbReference>
<dbReference type="GO" id="GO:0020037">
    <property type="term" value="F:heme binding"/>
    <property type="evidence" value="ECO:0007669"/>
    <property type="project" value="InterPro"/>
</dbReference>
<evidence type="ECO:0000313" key="5">
    <source>
        <dbReference type="Proteomes" id="UP000708208"/>
    </source>
</evidence>
<organism evidence="4 5">
    <name type="scientific">Allacma fusca</name>
    <dbReference type="NCBI Taxonomy" id="39272"/>
    <lineage>
        <taxon>Eukaryota</taxon>
        <taxon>Metazoa</taxon>
        <taxon>Ecdysozoa</taxon>
        <taxon>Arthropoda</taxon>
        <taxon>Hexapoda</taxon>
        <taxon>Collembola</taxon>
        <taxon>Symphypleona</taxon>
        <taxon>Sminthuridae</taxon>
        <taxon>Allacma</taxon>
    </lineage>
</organism>
<evidence type="ECO:0000313" key="4">
    <source>
        <dbReference type="EMBL" id="CAG7690888.1"/>
    </source>
</evidence>
<name>A0A8J2JH28_9HEXA</name>
<dbReference type="GO" id="GO:0016712">
    <property type="term" value="F:oxidoreductase activity, acting on paired donors, with incorporation or reduction of molecular oxygen, reduced flavin or flavoprotein as one donor, and incorporation of one atom of oxygen"/>
    <property type="evidence" value="ECO:0007669"/>
    <property type="project" value="TreeGrafter"/>
</dbReference>
<dbReference type="GO" id="GO:0006805">
    <property type="term" value="P:xenobiotic metabolic process"/>
    <property type="evidence" value="ECO:0007669"/>
    <property type="project" value="TreeGrafter"/>
</dbReference>
<sequence>LTTIPVTLSWAVVYISKFIDVQLKLQEELDKVVPRNRRPCLADRSKLPYLEATIMETLRITSS</sequence>
<dbReference type="Pfam" id="PF00067">
    <property type="entry name" value="p450"/>
    <property type="match status" value="1"/>
</dbReference>
<dbReference type="AlphaFoldDB" id="A0A8J2JH28"/>
<comment type="caution">
    <text evidence="4">The sequence shown here is derived from an EMBL/GenBank/DDBJ whole genome shotgun (WGS) entry which is preliminary data.</text>
</comment>
<dbReference type="PANTHER" id="PTHR24300:SF375">
    <property type="entry name" value="CYTOCHROME P450 FAMILY"/>
    <property type="match status" value="1"/>
</dbReference>
<dbReference type="GO" id="GO:0006082">
    <property type="term" value="P:organic acid metabolic process"/>
    <property type="evidence" value="ECO:0007669"/>
    <property type="project" value="TreeGrafter"/>
</dbReference>
<comment type="similarity">
    <text evidence="1">Belongs to the cytochrome P450 family.</text>
</comment>
<dbReference type="GO" id="GO:0005737">
    <property type="term" value="C:cytoplasm"/>
    <property type="evidence" value="ECO:0007669"/>
    <property type="project" value="TreeGrafter"/>
</dbReference>
<dbReference type="InterPro" id="IPR001128">
    <property type="entry name" value="Cyt_P450"/>
</dbReference>
<dbReference type="InterPro" id="IPR050182">
    <property type="entry name" value="Cytochrome_P450_fam2"/>
</dbReference>
<evidence type="ECO:0000256" key="2">
    <source>
        <dbReference type="ARBA" id="ARBA00022723"/>
    </source>
</evidence>
<gene>
    <name evidence="4" type="ORF">AFUS01_LOCUS3550</name>
</gene>
<evidence type="ECO:0008006" key="6">
    <source>
        <dbReference type="Google" id="ProtNLM"/>
    </source>
</evidence>
<feature type="non-terminal residue" evidence="4">
    <location>
        <position position="1"/>
    </location>
</feature>
<proteinExistence type="inferred from homology"/>
<evidence type="ECO:0000256" key="3">
    <source>
        <dbReference type="ARBA" id="ARBA00023004"/>
    </source>
</evidence>
<keyword evidence="5" id="KW-1185">Reference proteome</keyword>
<dbReference type="Proteomes" id="UP000708208">
    <property type="component" value="Unassembled WGS sequence"/>
</dbReference>
<dbReference type="PANTHER" id="PTHR24300">
    <property type="entry name" value="CYTOCHROME P450 508A4-RELATED"/>
    <property type="match status" value="1"/>
</dbReference>
<dbReference type="EMBL" id="CAJVCH010021458">
    <property type="protein sequence ID" value="CAG7690888.1"/>
    <property type="molecule type" value="Genomic_DNA"/>
</dbReference>
<accession>A0A8J2JH28</accession>
<keyword evidence="2" id="KW-0479">Metal-binding</keyword>
<keyword evidence="3" id="KW-0408">Iron</keyword>
<evidence type="ECO:0000256" key="1">
    <source>
        <dbReference type="ARBA" id="ARBA00010617"/>
    </source>
</evidence>
<protein>
    <recommendedName>
        <fullName evidence="6">Cytochrome P450</fullName>
    </recommendedName>
</protein>